<dbReference type="Proteomes" id="UP000886653">
    <property type="component" value="Unassembled WGS sequence"/>
</dbReference>
<comment type="caution">
    <text evidence="2">The sequence shown here is derived from an EMBL/GenBank/DDBJ whole genome shotgun (WGS) entry which is preliminary data.</text>
</comment>
<keyword evidence="1" id="KW-0812">Transmembrane</keyword>
<reference evidence="2" key="1">
    <citation type="submission" date="2013-11" db="EMBL/GenBank/DDBJ databases">
        <title>Genome sequence of the fusiform rust pathogen reveals effectors for host alternation and coevolution with pine.</title>
        <authorList>
            <consortium name="DOE Joint Genome Institute"/>
            <person name="Smith K."/>
            <person name="Pendleton A."/>
            <person name="Kubisiak T."/>
            <person name="Anderson C."/>
            <person name="Salamov A."/>
            <person name="Aerts A."/>
            <person name="Riley R."/>
            <person name="Clum A."/>
            <person name="Lindquist E."/>
            <person name="Ence D."/>
            <person name="Campbell M."/>
            <person name="Kronenberg Z."/>
            <person name="Feau N."/>
            <person name="Dhillon B."/>
            <person name="Hamelin R."/>
            <person name="Burleigh J."/>
            <person name="Smith J."/>
            <person name="Yandell M."/>
            <person name="Nelson C."/>
            <person name="Grigoriev I."/>
            <person name="Davis J."/>
        </authorList>
    </citation>
    <scope>NUCLEOTIDE SEQUENCE</scope>
    <source>
        <strain evidence="2">G11</strain>
    </source>
</reference>
<evidence type="ECO:0000313" key="3">
    <source>
        <dbReference type="Proteomes" id="UP000886653"/>
    </source>
</evidence>
<keyword evidence="3" id="KW-1185">Reference proteome</keyword>
<feature type="transmembrane region" description="Helical" evidence="1">
    <location>
        <begin position="243"/>
        <end position="265"/>
    </location>
</feature>
<keyword evidence="1" id="KW-1133">Transmembrane helix</keyword>
<name>A0A9P6T737_9BASI</name>
<keyword evidence="1" id="KW-0472">Membrane</keyword>
<sequence>MHVGFQTLQIDEIKPHSSVNSGPKTSTLLVLTILAHSQTKFTSSFSSFQVVYQPTRKHHRMGYFYKVDRPAFSLGFLLTGNSTYTATNPFQKDYDAIKSNAFPTLPSWAYPILIIFAIWRGLVMLSCIAIFVIPLHKGRASRKKHLWLIRRRFDCQDKKKAKLMSRCHASGTGMIPFLVPNRCMVMAISEFVCNGLYLALACVNYLVRSYVGIWVAGWALSYACLCDLRGDGRNRAARILNPLVFNFTWLTWSVLTVGVNIYWAILVRRAEYEFKGNAIRLLQSLRMDSRNWKLDQDFSEGKVLAILAQEEEVRELSILIAKRLRNWSITWIVLGVVLALFYIFTLQYLWKMARKLLVVCDSEALTCRQASPSLFWEEIRQELWFLFKSCVVISLVLFCELTVAVYQIGSSFHLESALWRTTSALVAQVPGMMMSPILLFQSWRIFSERSLDESILKEAHQNIPNLPGFASQLLGWTTADYWAKEVNLNIENFPGLRAIETENLSYEEGIPTSSHPDHTRILPIDVKITRSITTTINKL</sequence>
<feature type="transmembrane region" description="Helical" evidence="1">
    <location>
        <begin position="184"/>
        <end position="207"/>
    </location>
</feature>
<protein>
    <submittedName>
        <fullName evidence="2">Uncharacterized protein</fullName>
    </submittedName>
</protein>
<evidence type="ECO:0000256" key="1">
    <source>
        <dbReference type="SAM" id="Phobius"/>
    </source>
</evidence>
<dbReference type="AlphaFoldDB" id="A0A9P6T737"/>
<evidence type="ECO:0000313" key="2">
    <source>
        <dbReference type="EMBL" id="KAG0140048.1"/>
    </source>
</evidence>
<organism evidence="2 3">
    <name type="scientific">Cronartium quercuum f. sp. fusiforme G11</name>
    <dbReference type="NCBI Taxonomy" id="708437"/>
    <lineage>
        <taxon>Eukaryota</taxon>
        <taxon>Fungi</taxon>
        <taxon>Dikarya</taxon>
        <taxon>Basidiomycota</taxon>
        <taxon>Pucciniomycotina</taxon>
        <taxon>Pucciniomycetes</taxon>
        <taxon>Pucciniales</taxon>
        <taxon>Coleosporiaceae</taxon>
        <taxon>Cronartium</taxon>
    </lineage>
</organism>
<accession>A0A9P6T737</accession>
<dbReference type="OrthoDB" id="2496582at2759"/>
<feature type="transmembrane region" description="Helical" evidence="1">
    <location>
        <begin position="108"/>
        <end position="135"/>
    </location>
</feature>
<gene>
    <name evidence="2" type="ORF">CROQUDRAFT_726329</name>
</gene>
<proteinExistence type="predicted"/>
<feature type="transmembrane region" description="Helical" evidence="1">
    <location>
        <begin position="329"/>
        <end position="350"/>
    </location>
</feature>
<dbReference type="EMBL" id="MU167482">
    <property type="protein sequence ID" value="KAG0140048.1"/>
    <property type="molecule type" value="Genomic_DNA"/>
</dbReference>